<protein>
    <submittedName>
        <fullName evidence="2">Uncharacterized protein</fullName>
    </submittedName>
</protein>
<feature type="region of interest" description="Disordered" evidence="1">
    <location>
        <begin position="116"/>
        <end position="178"/>
    </location>
</feature>
<feature type="compositionally biased region" description="Low complexity" evidence="1">
    <location>
        <begin position="158"/>
        <end position="169"/>
    </location>
</feature>
<dbReference type="Proteomes" id="UP000029121">
    <property type="component" value="Unassembled WGS sequence"/>
</dbReference>
<evidence type="ECO:0000313" key="2">
    <source>
        <dbReference type="EMBL" id="EOA17247.1"/>
    </source>
</evidence>
<feature type="compositionally biased region" description="Basic and acidic residues" evidence="1">
    <location>
        <begin position="139"/>
        <end position="148"/>
    </location>
</feature>
<feature type="region of interest" description="Disordered" evidence="1">
    <location>
        <begin position="205"/>
        <end position="237"/>
    </location>
</feature>
<evidence type="ECO:0000313" key="3">
    <source>
        <dbReference type="Proteomes" id="UP000029121"/>
    </source>
</evidence>
<sequence>METSKNTNLQNPTKLTKPFQCCQEEDKEESVSLRELPLNAEHINPTAATEDHHESPSTELFEFLTSSSYDVSPAENIIFGGKLIPLNYQSALFSPPEHITPRIRSRSESLSAIQGHKINRPGSNTVARLDNAGPMRTSRSLDYRKLSREPNTVHYPTKSSSPAKNSAKPETAASGSGKSVRPRRWYVIMFGMVKFPPEIELKDIKNRQSRRNIPPVMFPSPANRKSRRSRSPSPSPSWRFLNALSCKEPTSVAATAPFWVPHP</sequence>
<dbReference type="EMBL" id="KB870811">
    <property type="protein sequence ID" value="EOA17247.1"/>
    <property type="molecule type" value="Genomic_DNA"/>
</dbReference>
<feature type="region of interest" description="Disordered" evidence="1">
    <location>
        <begin position="1"/>
        <end position="30"/>
    </location>
</feature>
<proteinExistence type="predicted"/>
<evidence type="ECO:0000256" key="1">
    <source>
        <dbReference type="SAM" id="MobiDB-lite"/>
    </source>
</evidence>
<dbReference type="AlphaFoldDB" id="R0F608"/>
<dbReference type="PANTHER" id="PTHR34130:SF3">
    <property type="entry name" value="DUF1645 FAMILY PROTEIN"/>
    <property type="match status" value="1"/>
</dbReference>
<dbReference type="KEGG" id="crb:17878952"/>
<dbReference type="PANTHER" id="PTHR34130">
    <property type="entry name" value="OS08G0243800 PROTEIN"/>
    <property type="match status" value="1"/>
</dbReference>
<feature type="compositionally biased region" description="Polar residues" evidence="1">
    <location>
        <begin position="1"/>
        <end position="14"/>
    </location>
</feature>
<accession>R0F608</accession>
<dbReference type="eggNOG" id="ENOG502S2C5">
    <property type="taxonomic scope" value="Eukaryota"/>
</dbReference>
<reference evidence="3" key="1">
    <citation type="journal article" date="2013" name="Nat. Genet.">
        <title>The Capsella rubella genome and the genomic consequences of rapid mating system evolution.</title>
        <authorList>
            <person name="Slotte T."/>
            <person name="Hazzouri K.M."/>
            <person name="Agren J.A."/>
            <person name="Koenig D."/>
            <person name="Maumus F."/>
            <person name="Guo Y.L."/>
            <person name="Steige K."/>
            <person name="Platts A.E."/>
            <person name="Escobar J.S."/>
            <person name="Newman L.K."/>
            <person name="Wang W."/>
            <person name="Mandakova T."/>
            <person name="Vello E."/>
            <person name="Smith L.M."/>
            <person name="Henz S.R."/>
            <person name="Steffen J."/>
            <person name="Takuno S."/>
            <person name="Brandvain Y."/>
            <person name="Coop G."/>
            <person name="Andolfatto P."/>
            <person name="Hu T.T."/>
            <person name="Blanchette M."/>
            <person name="Clark R.M."/>
            <person name="Quesneville H."/>
            <person name="Nordborg M."/>
            <person name="Gaut B.S."/>
            <person name="Lysak M.A."/>
            <person name="Jenkins J."/>
            <person name="Grimwood J."/>
            <person name="Chapman J."/>
            <person name="Prochnik S."/>
            <person name="Shu S."/>
            <person name="Rokhsar D."/>
            <person name="Schmutz J."/>
            <person name="Weigel D."/>
            <person name="Wright S.I."/>
        </authorList>
    </citation>
    <scope>NUCLEOTIDE SEQUENCE [LARGE SCALE GENOMIC DNA]</scope>
    <source>
        <strain evidence="3">cv. Monte Gargano</strain>
    </source>
</reference>
<name>R0F608_9BRAS</name>
<keyword evidence="3" id="KW-1185">Reference proteome</keyword>
<dbReference type="OrthoDB" id="752671at2759"/>
<organism evidence="2 3">
    <name type="scientific">Capsella rubella</name>
    <dbReference type="NCBI Taxonomy" id="81985"/>
    <lineage>
        <taxon>Eukaryota</taxon>
        <taxon>Viridiplantae</taxon>
        <taxon>Streptophyta</taxon>
        <taxon>Embryophyta</taxon>
        <taxon>Tracheophyta</taxon>
        <taxon>Spermatophyta</taxon>
        <taxon>Magnoliopsida</taxon>
        <taxon>eudicotyledons</taxon>
        <taxon>Gunneridae</taxon>
        <taxon>Pentapetalae</taxon>
        <taxon>rosids</taxon>
        <taxon>malvids</taxon>
        <taxon>Brassicales</taxon>
        <taxon>Brassicaceae</taxon>
        <taxon>Camelineae</taxon>
        <taxon>Capsella</taxon>
    </lineage>
</organism>
<gene>
    <name evidence="2" type="ORF">CARUB_v10005521mg</name>
</gene>